<accession>A0A8R7P6A4</accession>
<reference evidence="1" key="3">
    <citation type="submission" date="2022-06" db="UniProtKB">
        <authorList>
            <consortium name="EnsemblPlants"/>
        </authorList>
    </citation>
    <scope>IDENTIFICATION</scope>
</reference>
<dbReference type="Proteomes" id="UP000015106">
    <property type="component" value="Chromosome 1"/>
</dbReference>
<name>A0A8R7P6A4_TRIUA</name>
<proteinExistence type="predicted"/>
<dbReference type="EnsemblPlants" id="TuG1812G0100002072.01.T01">
    <property type="protein sequence ID" value="TuG1812G0100002072.01.T01"/>
    <property type="gene ID" value="TuG1812G0100002072.01"/>
</dbReference>
<dbReference type="AlphaFoldDB" id="A0A8R7P6A4"/>
<evidence type="ECO:0000313" key="2">
    <source>
        <dbReference type="Proteomes" id="UP000015106"/>
    </source>
</evidence>
<dbReference type="Gramene" id="TuG1812G0100002072.01.T01">
    <property type="protein sequence ID" value="TuG1812G0100002072.01.T01"/>
    <property type="gene ID" value="TuG1812G0100002072.01"/>
</dbReference>
<keyword evidence="2" id="KW-1185">Reference proteome</keyword>
<organism evidence="1 2">
    <name type="scientific">Triticum urartu</name>
    <name type="common">Red wild einkorn</name>
    <name type="synonym">Crithodium urartu</name>
    <dbReference type="NCBI Taxonomy" id="4572"/>
    <lineage>
        <taxon>Eukaryota</taxon>
        <taxon>Viridiplantae</taxon>
        <taxon>Streptophyta</taxon>
        <taxon>Embryophyta</taxon>
        <taxon>Tracheophyta</taxon>
        <taxon>Spermatophyta</taxon>
        <taxon>Magnoliopsida</taxon>
        <taxon>Liliopsida</taxon>
        <taxon>Poales</taxon>
        <taxon>Poaceae</taxon>
        <taxon>BOP clade</taxon>
        <taxon>Pooideae</taxon>
        <taxon>Triticodae</taxon>
        <taxon>Triticeae</taxon>
        <taxon>Triticinae</taxon>
        <taxon>Triticum</taxon>
    </lineage>
</organism>
<protein>
    <submittedName>
        <fullName evidence="1">Uncharacterized protein</fullName>
    </submittedName>
</protein>
<reference evidence="1" key="2">
    <citation type="submission" date="2018-03" db="EMBL/GenBank/DDBJ databases">
        <title>The Triticum urartu genome reveals the dynamic nature of wheat genome evolution.</title>
        <authorList>
            <person name="Ling H."/>
            <person name="Ma B."/>
            <person name="Shi X."/>
            <person name="Liu H."/>
            <person name="Dong L."/>
            <person name="Sun H."/>
            <person name="Cao Y."/>
            <person name="Gao Q."/>
            <person name="Zheng S."/>
            <person name="Li Y."/>
            <person name="Yu Y."/>
            <person name="Du H."/>
            <person name="Qi M."/>
            <person name="Li Y."/>
            <person name="Yu H."/>
            <person name="Cui Y."/>
            <person name="Wang N."/>
            <person name="Chen C."/>
            <person name="Wu H."/>
            <person name="Zhao Y."/>
            <person name="Zhang J."/>
            <person name="Li Y."/>
            <person name="Zhou W."/>
            <person name="Zhang B."/>
            <person name="Hu W."/>
            <person name="Eijk M."/>
            <person name="Tang J."/>
            <person name="Witsenboer H."/>
            <person name="Zhao S."/>
            <person name="Li Z."/>
            <person name="Zhang A."/>
            <person name="Wang D."/>
            <person name="Liang C."/>
        </authorList>
    </citation>
    <scope>NUCLEOTIDE SEQUENCE [LARGE SCALE GENOMIC DNA]</scope>
    <source>
        <strain evidence="1">cv. G1812</strain>
    </source>
</reference>
<reference evidence="2" key="1">
    <citation type="journal article" date="2013" name="Nature">
        <title>Draft genome of the wheat A-genome progenitor Triticum urartu.</title>
        <authorList>
            <person name="Ling H.Q."/>
            <person name="Zhao S."/>
            <person name="Liu D."/>
            <person name="Wang J."/>
            <person name="Sun H."/>
            <person name="Zhang C."/>
            <person name="Fan H."/>
            <person name="Li D."/>
            <person name="Dong L."/>
            <person name="Tao Y."/>
            <person name="Gao C."/>
            <person name="Wu H."/>
            <person name="Li Y."/>
            <person name="Cui Y."/>
            <person name="Guo X."/>
            <person name="Zheng S."/>
            <person name="Wang B."/>
            <person name="Yu K."/>
            <person name="Liang Q."/>
            <person name="Yang W."/>
            <person name="Lou X."/>
            <person name="Chen J."/>
            <person name="Feng M."/>
            <person name="Jian J."/>
            <person name="Zhang X."/>
            <person name="Luo G."/>
            <person name="Jiang Y."/>
            <person name="Liu J."/>
            <person name="Wang Z."/>
            <person name="Sha Y."/>
            <person name="Zhang B."/>
            <person name="Wu H."/>
            <person name="Tang D."/>
            <person name="Shen Q."/>
            <person name="Xue P."/>
            <person name="Zou S."/>
            <person name="Wang X."/>
            <person name="Liu X."/>
            <person name="Wang F."/>
            <person name="Yang Y."/>
            <person name="An X."/>
            <person name="Dong Z."/>
            <person name="Zhang K."/>
            <person name="Zhang X."/>
            <person name="Luo M.C."/>
            <person name="Dvorak J."/>
            <person name="Tong Y."/>
            <person name="Wang J."/>
            <person name="Yang H."/>
            <person name="Li Z."/>
            <person name="Wang D."/>
            <person name="Zhang A."/>
            <person name="Wang J."/>
        </authorList>
    </citation>
    <scope>NUCLEOTIDE SEQUENCE</scope>
    <source>
        <strain evidence="2">cv. G1812</strain>
    </source>
</reference>
<sequence length="81" mass="9180">MLSMTIGLVIQVEAQRLRLCAVNHAFVRGPRQEDRMSSIRPKSVECIRRKQLHWSPPVQCCITRFVCFLPLLSSGGRQGEG</sequence>
<evidence type="ECO:0000313" key="1">
    <source>
        <dbReference type="EnsemblPlants" id="TuG1812G0100002072.01.T01"/>
    </source>
</evidence>